<keyword evidence="4" id="KW-1185">Reference proteome</keyword>
<keyword evidence="2" id="KW-0548">Nucleotidyltransferase</keyword>
<dbReference type="AlphaFoldDB" id="A0AA36DAE9"/>
<accession>A0AA36DAE9</accession>
<dbReference type="InterPro" id="IPR002618">
    <property type="entry name" value="UDPGP_fam"/>
</dbReference>
<name>A0AA36DAE9_9BILA</name>
<gene>
    <name evidence="3" type="ORF">MSPICULIGERA_LOCUS21891</name>
</gene>
<dbReference type="GO" id="GO:0070569">
    <property type="term" value="F:uridylyltransferase activity"/>
    <property type="evidence" value="ECO:0007669"/>
    <property type="project" value="InterPro"/>
</dbReference>
<evidence type="ECO:0000256" key="2">
    <source>
        <dbReference type="ARBA" id="ARBA00022695"/>
    </source>
</evidence>
<proteinExistence type="predicted"/>
<dbReference type="Pfam" id="PF01704">
    <property type="entry name" value="UDPGP"/>
    <property type="match status" value="1"/>
</dbReference>
<comment type="caution">
    <text evidence="3">The sequence shown here is derived from an EMBL/GenBank/DDBJ whole genome shotgun (WGS) entry which is preliminary data.</text>
</comment>
<keyword evidence="1" id="KW-0808">Transferase</keyword>
<dbReference type="Proteomes" id="UP001177023">
    <property type="component" value="Unassembled WGS sequence"/>
</dbReference>
<protein>
    <submittedName>
        <fullName evidence="3">Uncharacterized protein</fullName>
    </submittedName>
</protein>
<evidence type="ECO:0000313" key="3">
    <source>
        <dbReference type="EMBL" id="CAJ0583822.1"/>
    </source>
</evidence>
<evidence type="ECO:0000256" key="1">
    <source>
        <dbReference type="ARBA" id="ARBA00022679"/>
    </source>
</evidence>
<sequence>MCRGILMICRLVVIKLNGAPVPQWVVKTQSFIEVKDRHSFLDLAIAQNEDEVMLQRGPLLAASSSPHPYRLRVVIAP</sequence>
<dbReference type="EMBL" id="CATQJA010002665">
    <property type="protein sequence ID" value="CAJ0583822.1"/>
    <property type="molecule type" value="Genomic_DNA"/>
</dbReference>
<reference evidence="3" key="1">
    <citation type="submission" date="2023-06" db="EMBL/GenBank/DDBJ databases">
        <authorList>
            <person name="Delattre M."/>
        </authorList>
    </citation>
    <scope>NUCLEOTIDE SEQUENCE</scope>
    <source>
        <strain evidence="3">AF72</strain>
    </source>
</reference>
<organism evidence="3 4">
    <name type="scientific">Mesorhabditis spiculigera</name>
    <dbReference type="NCBI Taxonomy" id="96644"/>
    <lineage>
        <taxon>Eukaryota</taxon>
        <taxon>Metazoa</taxon>
        <taxon>Ecdysozoa</taxon>
        <taxon>Nematoda</taxon>
        <taxon>Chromadorea</taxon>
        <taxon>Rhabditida</taxon>
        <taxon>Rhabditina</taxon>
        <taxon>Rhabditomorpha</taxon>
        <taxon>Rhabditoidea</taxon>
        <taxon>Rhabditidae</taxon>
        <taxon>Mesorhabditinae</taxon>
        <taxon>Mesorhabditis</taxon>
    </lineage>
</organism>
<evidence type="ECO:0000313" key="4">
    <source>
        <dbReference type="Proteomes" id="UP001177023"/>
    </source>
</evidence>
<feature type="non-terminal residue" evidence="3">
    <location>
        <position position="77"/>
    </location>
</feature>